<dbReference type="GO" id="GO:0003743">
    <property type="term" value="F:translation initiation factor activity"/>
    <property type="evidence" value="ECO:0007669"/>
    <property type="project" value="TreeGrafter"/>
</dbReference>
<evidence type="ECO:0000313" key="4">
    <source>
        <dbReference type="Proteomes" id="UP000515908"/>
    </source>
</evidence>
<dbReference type="PANTHER" id="PTHR23253:SF73">
    <property type="entry name" value="MIF4G DOMAIN-CONTAINING PROTEIN"/>
    <property type="match status" value="1"/>
</dbReference>
<dbReference type="AlphaFoldDB" id="A0A7G2CPP8"/>
<dbReference type="Gene3D" id="1.25.40.180">
    <property type="match status" value="1"/>
</dbReference>
<feature type="domain" description="MIF4G" evidence="2">
    <location>
        <begin position="194"/>
        <end position="428"/>
    </location>
</feature>
<feature type="compositionally biased region" description="Polar residues" evidence="1">
    <location>
        <begin position="463"/>
        <end position="480"/>
    </location>
</feature>
<dbReference type="PANTHER" id="PTHR23253">
    <property type="entry name" value="EUKARYOTIC TRANSLATION INITIATION FACTOR 4 GAMMA"/>
    <property type="match status" value="1"/>
</dbReference>
<dbReference type="EMBL" id="LR877167">
    <property type="protein sequence ID" value="CAD2221826.1"/>
    <property type="molecule type" value="Genomic_DNA"/>
</dbReference>
<evidence type="ECO:0000259" key="2">
    <source>
        <dbReference type="SMART" id="SM00543"/>
    </source>
</evidence>
<dbReference type="InterPro" id="IPR003890">
    <property type="entry name" value="MIF4G-like_typ-3"/>
</dbReference>
<feature type="compositionally biased region" description="Low complexity" evidence="1">
    <location>
        <begin position="567"/>
        <end position="581"/>
    </location>
</feature>
<name>A0A7G2CPP8_9TRYP</name>
<dbReference type="GO" id="GO:0003729">
    <property type="term" value="F:mRNA binding"/>
    <property type="evidence" value="ECO:0007669"/>
    <property type="project" value="TreeGrafter"/>
</dbReference>
<keyword evidence="4" id="KW-1185">Reference proteome</keyword>
<protein>
    <submittedName>
        <fullName evidence="3">MIF4G domain/CRM1 C terminal, putative</fullName>
    </submittedName>
</protein>
<gene>
    <name evidence="3" type="ORF">ADEAN_000936100</name>
</gene>
<dbReference type="VEuPathDB" id="TriTrypDB:ADEAN_000936100"/>
<dbReference type="OrthoDB" id="514777at2759"/>
<dbReference type="Pfam" id="PF02854">
    <property type="entry name" value="MIF4G"/>
    <property type="match status" value="1"/>
</dbReference>
<dbReference type="GO" id="GO:0016281">
    <property type="term" value="C:eukaryotic translation initiation factor 4F complex"/>
    <property type="evidence" value="ECO:0007669"/>
    <property type="project" value="TreeGrafter"/>
</dbReference>
<organism evidence="3 4">
    <name type="scientific">Angomonas deanei</name>
    <dbReference type="NCBI Taxonomy" id="59799"/>
    <lineage>
        <taxon>Eukaryota</taxon>
        <taxon>Discoba</taxon>
        <taxon>Euglenozoa</taxon>
        <taxon>Kinetoplastea</taxon>
        <taxon>Metakinetoplastina</taxon>
        <taxon>Trypanosomatida</taxon>
        <taxon>Trypanosomatidae</taxon>
        <taxon>Strigomonadinae</taxon>
        <taxon>Angomonas</taxon>
    </lineage>
</organism>
<dbReference type="SMART" id="SM00543">
    <property type="entry name" value="MIF4G"/>
    <property type="match status" value="1"/>
</dbReference>
<evidence type="ECO:0000313" key="3">
    <source>
        <dbReference type="EMBL" id="CAD2221826.1"/>
    </source>
</evidence>
<dbReference type="InterPro" id="IPR016024">
    <property type="entry name" value="ARM-type_fold"/>
</dbReference>
<feature type="compositionally biased region" description="Low complexity" evidence="1">
    <location>
        <begin position="516"/>
        <end position="531"/>
    </location>
</feature>
<feature type="region of interest" description="Disordered" evidence="1">
    <location>
        <begin position="37"/>
        <end position="74"/>
    </location>
</feature>
<dbReference type="Proteomes" id="UP000515908">
    <property type="component" value="Chromosome 23"/>
</dbReference>
<dbReference type="SUPFAM" id="SSF48371">
    <property type="entry name" value="ARM repeat"/>
    <property type="match status" value="1"/>
</dbReference>
<proteinExistence type="predicted"/>
<evidence type="ECO:0000256" key="1">
    <source>
        <dbReference type="SAM" id="MobiDB-lite"/>
    </source>
</evidence>
<reference evidence="3 4" key="1">
    <citation type="submission" date="2020-08" db="EMBL/GenBank/DDBJ databases">
        <authorList>
            <person name="Newling K."/>
            <person name="Davey J."/>
            <person name="Forrester S."/>
        </authorList>
    </citation>
    <scope>NUCLEOTIDE SEQUENCE [LARGE SCALE GENOMIC DNA]</scope>
    <source>
        <strain evidence="4">Crithidia deanei Carvalho (ATCC PRA-265)</strain>
    </source>
</reference>
<sequence>MSLLTREKRIQSVFSPPPLVKSALGPKVNKAIHVSAETERSTVPLVEKKPSLPQPLLPPTGLGSTPKSAPVTGPPPPLLTDLDCGSPTASMGTPFSPLSTPISAFSHTFTDQATAARVYPIDMFRSVRHDASHTPHGVLRWCLFQYSENPILKTPTHLQLSMNEIISAKDGAVRGTLGSAVKGKHRQLKVKKIQHKVLSVLSRLTEEKYTALLEELKQLPLRQCDETELQEVVDVFFEKSVTEAKFSHLYARLVAEICTMSDKDRDLDPNLQERLLSSRLQKMLINTCETQFAKPIELTEDDMVDRTTGAPFDEEEIEHKRTRLKNSLVGNVKFVGELYKFKLVNNRIVERILHLLVDGYDVNSPTDREEYVFECFQTLIKTIGAELHQRIPHVLAHYLAVARQIQHTHPKQRVKFFMMNIADLNKQERWIKEDMINASSSHLSLDLSSSDLSPTGLGHSGARFSQNDLSSDAVNSSASYNRGPARPIDSQGDYAPPARGAANPSSPNIAIPKPRNSTGSASPNSNSSPHAAPRRAAEERNSSSKPEYGKPKGAATPATSPIPPKSQPAAKAASKADAAVPRGKGPNPTPMKTPTSAAQRAPPFSPSQLTPTNRVGYASPPSGSSLHSLAASEGIPTPLRSQPNISGDMVDMQLVAEQLMELYHHGMTREGGGEVENVMRCITEMSLRNKVLCITWWLRKVCTSASLFEEREEIPYLFDDVLRHCLDIKRDLQEAVIEWVRFDTENAEYERCPRFFDHVAQMLAQCQSTPQLHTGSSDKAARPANSKMRTPVWELTYIRDVRDIFPVGLFNVMLYTLTKSGGTDQILTLVKSAQPTYHNMYFESEERRQSAKAEEVMLQELRSSAFNRIRLLPYCLSVSTIQTNGDYYVHTPTSTPKHRSTTNSPLIRSSPLGDSVTSIAHYDPLAQALVFPKVADDIELDVFRRVRSVAQEKLQGKHDPHTDWISAIVHLATDGGDAPYPRVIRAMKVTGALLTCSTINLQRHTDTDSEESQPMITNDDLDEILSRMQAKFEEQPFSEEWWRPP</sequence>
<feature type="compositionally biased region" description="Basic and acidic residues" evidence="1">
    <location>
        <begin position="535"/>
        <end position="550"/>
    </location>
</feature>
<feature type="compositionally biased region" description="Basic and acidic residues" evidence="1">
    <location>
        <begin position="37"/>
        <end position="50"/>
    </location>
</feature>
<feature type="region of interest" description="Disordered" evidence="1">
    <location>
        <begin position="447"/>
        <end position="645"/>
    </location>
</feature>
<accession>A0A7G2CPP8</accession>